<evidence type="ECO:0000313" key="3">
    <source>
        <dbReference type="Proteomes" id="UP000034166"/>
    </source>
</evidence>
<gene>
    <name evidence="2" type="ORF">WQ57_08405</name>
</gene>
<evidence type="ECO:0000256" key="1">
    <source>
        <dbReference type="SAM" id="Coils"/>
    </source>
</evidence>
<reference evidence="2 3" key="1">
    <citation type="submission" date="2015-04" db="EMBL/GenBank/DDBJ databases">
        <title>Taxonomic description and genome sequence of Bacillus campisalis sp. nov., a novel member of the genus Bacillus isolated from solar saltern.</title>
        <authorList>
            <person name="Mathan Kumar R."/>
            <person name="Kaur G."/>
            <person name="Kumar A."/>
            <person name="Singh N.K."/>
            <person name="Kaur N."/>
            <person name="Kumar N."/>
            <person name="Mayilraj S."/>
        </authorList>
    </citation>
    <scope>NUCLEOTIDE SEQUENCE [LARGE SCALE GENOMIC DNA]</scope>
    <source>
        <strain evidence="2 3">SA2-6</strain>
    </source>
</reference>
<dbReference type="AlphaFoldDB" id="A0A0M2T043"/>
<dbReference type="OrthoDB" id="2872086at2"/>
<keyword evidence="3" id="KW-1185">Reference proteome</keyword>
<name>A0A0M2T043_9BACI</name>
<feature type="coiled-coil region" evidence="1">
    <location>
        <begin position="151"/>
        <end position="181"/>
    </location>
</feature>
<organism evidence="2 3">
    <name type="scientific">Mesobacillus campisalis</name>
    <dbReference type="NCBI Taxonomy" id="1408103"/>
    <lineage>
        <taxon>Bacteria</taxon>
        <taxon>Bacillati</taxon>
        <taxon>Bacillota</taxon>
        <taxon>Bacilli</taxon>
        <taxon>Bacillales</taxon>
        <taxon>Bacillaceae</taxon>
        <taxon>Mesobacillus</taxon>
    </lineage>
</organism>
<protein>
    <recommendedName>
        <fullName evidence="4">Polyhydroxyalkanoate biosynthesis repressor PhaR</fullName>
    </recommendedName>
</protein>
<dbReference type="Proteomes" id="UP000034166">
    <property type="component" value="Unassembled WGS sequence"/>
</dbReference>
<evidence type="ECO:0008006" key="4">
    <source>
        <dbReference type="Google" id="ProtNLM"/>
    </source>
</evidence>
<evidence type="ECO:0000313" key="2">
    <source>
        <dbReference type="EMBL" id="KKK38602.1"/>
    </source>
</evidence>
<dbReference type="EMBL" id="LAYY01000007">
    <property type="protein sequence ID" value="KKK38602.1"/>
    <property type="molecule type" value="Genomic_DNA"/>
</dbReference>
<comment type="caution">
    <text evidence="2">The sequence shown here is derived from an EMBL/GenBank/DDBJ whole genome shotgun (WGS) entry which is preliminary data.</text>
</comment>
<sequence>MTNEKTADFFTSYRKISEMWEKGLNDFLFKAVDNKELIGLTKVGVDAHSRYVERLKRNHELIASYWNLPTKKDVANVAELTIQAEEKVDMLEQQIWSMQDAFAATFQEQQTLIQNVMEFNQQMHNELIKTAKGLSADVKKLGNEITEAADLKNIEEMREELAGMKEDLEEMKNLLKQAKVQPELAGSST</sequence>
<keyword evidence="1" id="KW-0175">Coiled coil</keyword>
<accession>A0A0M2T043</accession>
<dbReference type="RefSeq" id="WP_046523294.1">
    <property type="nucleotide sequence ID" value="NZ_LAYY01000007.1"/>
</dbReference>
<proteinExistence type="predicted"/>
<dbReference type="PATRIC" id="fig|1408103.3.peg.1895"/>